<dbReference type="AlphaFoldDB" id="A0A016WV20"/>
<dbReference type="EMBL" id="JARK01000085">
    <property type="protein sequence ID" value="EYC43649.1"/>
    <property type="molecule type" value="Genomic_DNA"/>
</dbReference>
<evidence type="ECO:0000313" key="2">
    <source>
        <dbReference type="Proteomes" id="UP000024635"/>
    </source>
</evidence>
<gene>
    <name evidence="1" type="primary">Acey_s0485.g2324</name>
    <name evidence="1" type="ORF">Y032_0485g2324</name>
</gene>
<dbReference type="Proteomes" id="UP000024635">
    <property type="component" value="Unassembled WGS sequence"/>
</dbReference>
<comment type="caution">
    <text evidence="1">The sequence shown here is derived from an EMBL/GenBank/DDBJ whole genome shotgun (WGS) entry which is preliminary data.</text>
</comment>
<accession>A0A016WV20</accession>
<keyword evidence="2" id="KW-1185">Reference proteome</keyword>
<evidence type="ECO:0000313" key="1">
    <source>
        <dbReference type="EMBL" id="EYC43649.1"/>
    </source>
</evidence>
<organism evidence="1 2">
    <name type="scientific">Ancylostoma ceylanicum</name>
    <dbReference type="NCBI Taxonomy" id="53326"/>
    <lineage>
        <taxon>Eukaryota</taxon>
        <taxon>Metazoa</taxon>
        <taxon>Ecdysozoa</taxon>
        <taxon>Nematoda</taxon>
        <taxon>Chromadorea</taxon>
        <taxon>Rhabditida</taxon>
        <taxon>Rhabditina</taxon>
        <taxon>Rhabditomorpha</taxon>
        <taxon>Strongyloidea</taxon>
        <taxon>Ancylostomatidae</taxon>
        <taxon>Ancylostomatinae</taxon>
        <taxon>Ancylostoma</taxon>
    </lineage>
</organism>
<name>A0A016WV20_9BILA</name>
<sequence length="103" mass="11507">MNENEPAIKEIRVVEVIRIDCHVDHHGSLPNGAHRPYSRECAQNEMAMWVLAKMEKMPIDCHAPLIIIPRSSGVSSFTLSMWRPPAVVAIATIAGEVWGYSEI</sequence>
<protein>
    <submittedName>
        <fullName evidence="1">Uncharacterized protein</fullName>
    </submittedName>
</protein>
<proteinExistence type="predicted"/>
<reference evidence="2" key="1">
    <citation type="journal article" date="2015" name="Nat. Genet.">
        <title>The genome and transcriptome of the zoonotic hookworm Ancylostoma ceylanicum identify infection-specific gene families.</title>
        <authorList>
            <person name="Schwarz E.M."/>
            <person name="Hu Y."/>
            <person name="Antoshechkin I."/>
            <person name="Miller M.M."/>
            <person name="Sternberg P.W."/>
            <person name="Aroian R.V."/>
        </authorList>
    </citation>
    <scope>NUCLEOTIDE SEQUENCE</scope>
    <source>
        <strain evidence="2">HY135</strain>
    </source>
</reference>